<dbReference type="Proteomes" id="UP001431209">
    <property type="component" value="Unassembled WGS sequence"/>
</dbReference>
<keyword evidence="4" id="KW-0633">Potassium transport</keyword>
<evidence type="ECO:0000256" key="9">
    <source>
        <dbReference type="ARBA" id="ARBA00023065"/>
    </source>
</evidence>
<feature type="transmembrane region" description="Helical" evidence="18">
    <location>
        <begin position="157"/>
        <end position="177"/>
    </location>
</feature>
<dbReference type="GO" id="GO:0016020">
    <property type="term" value="C:membrane"/>
    <property type="evidence" value="ECO:0007669"/>
    <property type="project" value="UniProtKB-SubCell"/>
</dbReference>
<keyword evidence="11" id="KW-0407">Ion channel</keyword>
<feature type="transmembrane region" description="Helical" evidence="18">
    <location>
        <begin position="490"/>
        <end position="511"/>
    </location>
</feature>
<evidence type="ECO:0000256" key="17">
    <source>
        <dbReference type="SAM" id="MobiDB-lite"/>
    </source>
</evidence>
<evidence type="ECO:0000256" key="11">
    <source>
        <dbReference type="ARBA" id="ARBA00023303"/>
    </source>
</evidence>
<feature type="transmembrane region" description="Helical" evidence="18">
    <location>
        <begin position="462"/>
        <end position="484"/>
    </location>
</feature>
<feature type="transmembrane region" description="Helical" evidence="18">
    <location>
        <begin position="260"/>
        <end position="285"/>
    </location>
</feature>
<dbReference type="EMBL" id="JAOPGA020000708">
    <property type="protein sequence ID" value="KAL0480954.1"/>
    <property type="molecule type" value="Genomic_DNA"/>
</dbReference>
<feature type="transmembrane region" description="Helical" evidence="18">
    <location>
        <begin position="350"/>
        <end position="367"/>
    </location>
</feature>
<feature type="transmembrane region" description="Helical" evidence="18">
    <location>
        <begin position="233"/>
        <end position="254"/>
    </location>
</feature>
<keyword evidence="5 18" id="KW-0812">Transmembrane</keyword>
<evidence type="ECO:0000256" key="18">
    <source>
        <dbReference type="SAM" id="Phobius"/>
    </source>
</evidence>
<organism evidence="19 20">
    <name type="scientific">Acrasis kona</name>
    <dbReference type="NCBI Taxonomy" id="1008807"/>
    <lineage>
        <taxon>Eukaryota</taxon>
        <taxon>Discoba</taxon>
        <taxon>Heterolobosea</taxon>
        <taxon>Tetramitia</taxon>
        <taxon>Eutetramitia</taxon>
        <taxon>Acrasidae</taxon>
        <taxon>Acrasis</taxon>
    </lineage>
</organism>
<comment type="catalytic activity">
    <reaction evidence="14">
        <text>K(+)(in) = K(+)(out)</text>
        <dbReference type="Rhea" id="RHEA:29463"/>
        <dbReference type="ChEBI" id="CHEBI:29103"/>
    </reaction>
</comment>
<evidence type="ECO:0000313" key="19">
    <source>
        <dbReference type="EMBL" id="KAL0480954.1"/>
    </source>
</evidence>
<comment type="similarity">
    <text evidence="2">Belongs to the TMEM175 family.</text>
</comment>
<evidence type="ECO:0000256" key="4">
    <source>
        <dbReference type="ARBA" id="ARBA00022538"/>
    </source>
</evidence>
<evidence type="ECO:0000256" key="14">
    <source>
        <dbReference type="ARBA" id="ARBA00034430"/>
    </source>
</evidence>
<dbReference type="PANTHER" id="PTHR31462">
    <property type="entry name" value="ENDOSOMAL/LYSOSOMAL POTASSIUM CHANNEL TMEM175"/>
    <property type="match status" value="1"/>
</dbReference>
<feature type="region of interest" description="Disordered" evidence="17">
    <location>
        <begin position="593"/>
        <end position="617"/>
    </location>
</feature>
<evidence type="ECO:0000256" key="2">
    <source>
        <dbReference type="ARBA" id="ARBA00006920"/>
    </source>
</evidence>
<keyword evidence="20" id="KW-1185">Reference proteome</keyword>
<evidence type="ECO:0000256" key="8">
    <source>
        <dbReference type="ARBA" id="ARBA00022989"/>
    </source>
</evidence>
<feature type="transmembrane region" description="Helical" evidence="18">
    <location>
        <begin position="423"/>
        <end position="442"/>
    </location>
</feature>
<comment type="subcellular location">
    <subcellularLocation>
        <location evidence="1">Membrane</location>
        <topology evidence="1">Multi-pass membrane protein</topology>
    </subcellularLocation>
</comment>
<name>A0AAW2YV45_9EUKA</name>
<evidence type="ECO:0000256" key="5">
    <source>
        <dbReference type="ARBA" id="ARBA00022692"/>
    </source>
</evidence>
<feature type="transmembrane region" description="Helical" evidence="18">
    <location>
        <begin position="532"/>
        <end position="551"/>
    </location>
</feature>
<feature type="region of interest" description="Disordered" evidence="17">
    <location>
        <begin position="1"/>
        <end position="58"/>
    </location>
</feature>
<gene>
    <name evidence="19" type="ORF">AKO1_013620</name>
</gene>
<evidence type="ECO:0000313" key="20">
    <source>
        <dbReference type="Proteomes" id="UP001431209"/>
    </source>
</evidence>
<feature type="transmembrane region" description="Helical" evidence="18">
    <location>
        <begin position="84"/>
        <end position="105"/>
    </location>
</feature>
<dbReference type="InterPro" id="IPR010617">
    <property type="entry name" value="TMEM175-like"/>
</dbReference>
<dbReference type="AlphaFoldDB" id="A0AAW2YV45"/>
<evidence type="ECO:0000256" key="16">
    <source>
        <dbReference type="ARBA" id="ARBA00044317"/>
    </source>
</evidence>
<keyword evidence="8 18" id="KW-1133">Transmembrane helix</keyword>
<keyword evidence="6" id="KW-0631">Potassium channel</keyword>
<keyword evidence="10 18" id="KW-0472">Membrane</keyword>
<dbReference type="GO" id="GO:0015252">
    <property type="term" value="F:proton channel activity"/>
    <property type="evidence" value="ECO:0007669"/>
    <property type="project" value="InterPro"/>
</dbReference>
<keyword evidence="3" id="KW-0813">Transport</keyword>
<accession>A0AAW2YV45</accession>
<feature type="transmembrane region" description="Helical" evidence="18">
    <location>
        <begin position="557"/>
        <end position="582"/>
    </location>
</feature>
<evidence type="ECO:0000256" key="15">
    <source>
        <dbReference type="ARBA" id="ARBA00034544"/>
    </source>
</evidence>
<dbReference type="Pfam" id="PF06736">
    <property type="entry name" value="TMEM175"/>
    <property type="match status" value="2"/>
</dbReference>
<feature type="transmembrane region" description="Helical" evidence="18">
    <location>
        <begin position="189"/>
        <end position="212"/>
    </location>
</feature>
<keyword evidence="9" id="KW-0406">Ion transport</keyword>
<reference evidence="19 20" key="1">
    <citation type="submission" date="2024-03" db="EMBL/GenBank/DDBJ databases">
        <title>The Acrasis kona genome and developmental transcriptomes reveal deep origins of eukaryotic multicellular pathways.</title>
        <authorList>
            <person name="Sheikh S."/>
            <person name="Fu C.-J."/>
            <person name="Brown M.W."/>
            <person name="Baldauf S.L."/>
        </authorList>
    </citation>
    <scope>NUCLEOTIDE SEQUENCE [LARGE SCALE GENOMIC DNA]</scope>
    <source>
        <strain evidence="19 20">ATCC MYA-3509</strain>
    </source>
</reference>
<evidence type="ECO:0000256" key="12">
    <source>
        <dbReference type="ARBA" id="ARBA00024169"/>
    </source>
</evidence>
<feature type="compositionally biased region" description="Polar residues" evidence="17">
    <location>
        <begin position="30"/>
        <end position="58"/>
    </location>
</feature>
<evidence type="ECO:0000256" key="6">
    <source>
        <dbReference type="ARBA" id="ARBA00022826"/>
    </source>
</evidence>
<comment type="catalytic activity">
    <reaction evidence="12">
        <text>H(+)(in) = H(+)(out)</text>
        <dbReference type="Rhea" id="RHEA:34979"/>
        <dbReference type="ChEBI" id="CHEBI:15378"/>
    </reaction>
</comment>
<evidence type="ECO:0000256" key="3">
    <source>
        <dbReference type="ARBA" id="ARBA00022448"/>
    </source>
</evidence>
<evidence type="ECO:0000256" key="7">
    <source>
        <dbReference type="ARBA" id="ARBA00022958"/>
    </source>
</evidence>
<protein>
    <recommendedName>
        <fullName evidence="15">Endosomal/lysosomal proton channel TMEM175</fullName>
    </recommendedName>
    <alternativeName>
        <fullName evidence="16">Potassium channel TMEM175</fullName>
    </alternativeName>
    <alternativeName>
        <fullName evidence="13">Transmembrane protein 175</fullName>
    </alternativeName>
</protein>
<evidence type="ECO:0000256" key="13">
    <source>
        <dbReference type="ARBA" id="ARBA00030477"/>
    </source>
</evidence>
<evidence type="ECO:0000256" key="10">
    <source>
        <dbReference type="ARBA" id="ARBA00023136"/>
    </source>
</evidence>
<feature type="transmembrane region" description="Helical" evidence="18">
    <location>
        <begin position="125"/>
        <end position="145"/>
    </location>
</feature>
<proteinExistence type="inferred from homology"/>
<dbReference type="GO" id="GO:0005267">
    <property type="term" value="F:potassium channel activity"/>
    <property type="evidence" value="ECO:0007669"/>
    <property type="project" value="UniProtKB-KW"/>
</dbReference>
<keyword evidence="7" id="KW-0630">Potassium</keyword>
<sequence length="617" mass="70449">MLHPEPESSTMTDDADISTEQQEAEFHRSLSPSAIRTTRPPIQQSEVETPMQNLSQPTVDDLAEKPRTNQRRRMFPFIFDAQRLCLLTDGIMAVAITLLVLDLAVPDSTDPAVDPTFVYNYLMNTLYAEVLLYLGVVLILAFYWIEHAHIFSIIIEANSFIVVMNSLFLVSVAFLPYCFKIVSYWPTQYYSSLIIFVVLCVMDMSLLFMWLYATRNRRFCLNEEQLPKDVINVITLNLVILLVTHLLGMILATITWLFTIILLALIPLLILFSAVGVDFVLMLYLSGKRIMKRRRAPPTVVIDPDNNVELQPAQGVYARHDAQVPALTGGEKIRLFFSGKHFRHCILERLAFFSDAMFAIIITVLVLEMRPPIPSSYLHYVSLTEESSSKFALEGFVDISPHNTTASWNPFFLNDRLGHGMGIYWSQYVSYVITAIVTITLWKHHVSALQGLKKANRFFCMWNIFFLGVLALIPFTTYVISRYYMLSGTAVPYSLILCISTILLLTVFFMAHYTSLSRKVEPEQRHWKMFEAYRLVVIMLISAISFGISWVNTYASVAIAIVIPLLDVLATFPPIDILMWSWKLCNMIGRRKQPSVPHDTPTPSMPTMVDLNEQRNT</sequence>
<evidence type="ECO:0000256" key="1">
    <source>
        <dbReference type="ARBA" id="ARBA00004141"/>
    </source>
</evidence>
<comment type="caution">
    <text evidence="19">The sequence shown here is derived from an EMBL/GenBank/DDBJ whole genome shotgun (WGS) entry which is preliminary data.</text>
</comment>
<dbReference type="PANTHER" id="PTHR31462:SF5">
    <property type="entry name" value="ENDOSOMAL_LYSOSOMAL PROTON CHANNEL TMEM175"/>
    <property type="match status" value="1"/>
</dbReference>